<dbReference type="RefSeq" id="WP_010527303.1">
    <property type="nucleotide sequence ID" value="NZ_AFSL01000040.1"/>
</dbReference>
<name>A0A1I1UDC6_9BACT</name>
<dbReference type="InterPro" id="IPR055235">
    <property type="entry name" value="ASD1_cat"/>
</dbReference>
<feature type="domain" description="Alpha-L-arabinofuranosidase C-terminal" evidence="7">
    <location>
        <begin position="459"/>
        <end position="647"/>
    </location>
</feature>
<dbReference type="PANTHER" id="PTHR31776:SF0">
    <property type="entry name" value="ALPHA-L-ARABINOFURANOSIDASE 1"/>
    <property type="match status" value="1"/>
</dbReference>
<dbReference type="STRING" id="385682.SAMN05444380_10136"/>
<dbReference type="SUPFAM" id="SSF51011">
    <property type="entry name" value="Glycosyl hydrolase domain"/>
    <property type="match status" value="1"/>
</dbReference>
<dbReference type="InterPro" id="IPR051563">
    <property type="entry name" value="Glycosyl_Hydrolase_51"/>
</dbReference>
<dbReference type="PANTHER" id="PTHR31776">
    <property type="entry name" value="ALPHA-L-ARABINOFURANOSIDASE 1"/>
    <property type="match status" value="1"/>
</dbReference>
<evidence type="ECO:0000256" key="5">
    <source>
        <dbReference type="ARBA" id="ARBA00022801"/>
    </source>
</evidence>
<gene>
    <name evidence="8" type="ORF">SAMN05444380_10136</name>
</gene>
<dbReference type="eggNOG" id="COG3534">
    <property type="taxonomic scope" value="Bacteria"/>
</dbReference>
<keyword evidence="5" id="KW-0378">Hydrolase</keyword>
<accession>A0A1I1UDC6</accession>
<dbReference type="InterPro" id="IPR017853">
    <property type="entry name" value="GH"/>
</dbReference>
<dbReference type="SUPFAM" id="SSF51445">
    <property type="entry name" value="(Trans)glycosidases"/>
    <property type="match status" value="1"/>
</dbReference>
<dbReference type="Pfam" id="PF06964">
    <property type="entry name" value="Alpha-L-AF_C"/>
    <property type="match status" value="1"/>
</dbReference>
<evidence type="ECO:0000313" key="9">
    <source>
        <dbReference type="Proteomes" id="UP000181976"/>
    </source>
</evidence>
<evidence type="ECO:0000256" key="1">
    <source>
        <dbReference type="ARBA" id="ARBA00001462"/>
    </source>
</evidence>
<dbReference type="GO" id="GO:0046556">
    <property type="term" value="F:alpha-L-arabinofuranosidase activity"/>
    <property type="evidence" value="ECO:0007669"/>
    <property type="project" value="UniProtKB-EC"/>
</dbReference>
<dbReference type="Gene3D" id="3.20.20.80">
    <property type="entry name" value="Glycosidases"/>
    <property type="match status" value="1"/>
</dbReference>
<evidence type="ECO:0000256" key="4">
    <source>
        <dbReference type="ARBA" id="ARBA00022729"/>
    </source>
</evidence>
<evidence type="ECO:0000259" key="7">
    <source>
        <dbReference type="SMART" id="SM00813"/>
    </source>
</evidence>
<dbReference type="Pfam" id="PF22848">
    <property type="entry name" value="ASD1_dom"/>
    <property type="match status" value="1"/>
</dbReference>
<dbReference type="EC" id="3.2.1.55" evidence="3"/>
<keyword evidence="9" id="KW-1185">Reference proteome</keyword>
<dbReference type="InParanoid" id="A0A1I1UDC6"/>
<protein>
    <recommendedName>
        <fullName evidence="3">non-reducing end alpha-L-arabinofuranosidase</fullName>
        <ecNumber evidence="3">3.2.1.55</ecNumber>
    </recommendedName>
</protein>
<evidence type="ECO:0000256" key="6">
    <source>
        <dbReference type="ARBA" id="ARBA00023180"/>
    </source>
</evidence>
<dbReference type="InterPro" id="IPR010720">
    <property type="entry name" value="Alpha-L-AF_C"/>
</dbReference>
<comment type="similarity">
    <text evidence="2">Belongs to the glycosyl hydrolase 51 family.</text>
</comment>
<dbReference type="SMART" id="SM00813">
    <property type="entry name" value="Alpha-L-AF_C"/>
    <property type="match status" value="1"/>
</dbReference>
<keyword evidence="4" id="KW-0732">Signal</keyword>
<dbReference type="OrthoDB" id="9758333at2"/>
<evidence type="ECO:0000256" key="3">
    <source>
        <dbReference type="ARBA" id="ARBA00012670"/>
    </source>
</evidence>
<comment type="catalytic activity">
    <reaction evidence="1">
        <text>Hydrolysis of terminal non-reducing alpha-L-arabinofuranoside residues in alpha-L-arabinosides.</text>
        <dbReference type="EC" id="3.2.1.55"/>
    </reaction>
</comment>
<evidence type="ECO:0000313" key="8">
    <source>
        <dbReference type="EMBL" id="SFD68842.1"/>
    </source>
</evidence>
<evidence type="ECO:0000256" key="2">
    <source>
        <dbReference type="ARBA" id="ARBA00007186"/>
    </source>
</evidence>
<dbReference type="AlphaFoldDB" id="A0A1I1UDC6"/>
<organism evidence="8 9">
    <name type="scientific">Thermophagus xiamenensis</name>
    <dbReference type="NCBI Taxonomy" id="385682"/>
    <lineage>
        <taxon>Bacteria</taxon>
        <taxon>Pseudomonadati</taxon>
        <taxon>Bacteroidota</taxon>
        <taxon>Bacteroidia</taxon>
        <taxon>Marinilabiliales</taxon>
        <taxon>Marinilabiliaceae</taxon>
        <taxon>Thermophagus</taxon>
    </lineage>
</organism>
<dbReference type="Gene3D" id="2.60.120.260">
    <property type="entry name" value="Galactose-binding domain-like"/>
    <property type="match status" value="1"/>
</dbReference>
<proteinExistence type="inferred from homology"/>
<dbReference type="EMBL" id="FONA01000001">
    <property type="protein sequence ID" value="SFD68842.1"/>
    <property type="molecule type" value="Genomic_DNA"/>
</dbReference>
<dbReference type="GO" id="GO:0046373">
    <property type="term" value="P:L-arabinose metabolic process"/>
    <property type="evidence" value="ECO:0007669"/>
    <property type="project" value="InterPro"/>
</dbReference>
<dbReference type="Gene3D" id="2.60.40.1180">
    <property type="entry name" value="Golgi alpha-mannosidase II"/>
    <property type="match status" value="1"/>
</dbReference>
<dbReference type="InterPro" id="IPR013780">
    <property type="entry name" value="Glyco_hydro_b"/>
</dbReference>
<sequence>MKKLLLSLIFSTIIAATPGMGQSRLTLEVDHATAAIKPYMWGIFFEDINFGADGGLYAELVKNRSFEFYEPMMGWKEASKEEGNGKIFILKREQKKPVNPTYLRIDSRNDQGLYGVVNEGFRGMGVRANERYNFSVIARKADGDTPEVVVELVNSEGSVIGQTTITGFTKEWQKLEGSLTSSQTDPKASLRVMVKGKGIVDMDMISLFPENTWKNRKNGLRADLVQMLYDLKPGFLRFPGGCIVEGHDLSLRYQWKKTVGPVEEREMIINRWNTEFMHRHTPDYFQSFGLGFYEYFLLAEDLGAEPLPILNCGMACQYNTGELVPLDELDPYIQDALDLIEFANGDTTTQWGKLRAQMGHPQPFNLKFLGIGNEQWGEQYVERYQKFAEVLRQKHPEIMLVGGSGPKPEDERFHYLWNEMKDEEVDLIDEHYYMSPDWFFSNADRYDDYDRNGPKVFAGEYAAHGPEKEYPLSKNTWLSALSEAAFMTGLVRNADVVNMASYAPLMAHVEAWQWRPDLIWFDNLNVVGTPNYYVQKLYSTCTGNEVLNITKDGSPLTGQNKLYASASRDKNNGKVYIKLVNASNNSQEVIINMNGNAKFDKKATVYLMTADDPLAYNTFETPKKVVPVQSTIKIKGKVIHETLQPMSFYVFEIGAKF</sequence>
<dbReference type="Proteomes" id="UP000181976">
    <property type="component" value="Unassembled WGS sequence"/>
</dbReference>
<keyword evidence="6" id="KW-0325">Glycoprotein</keyword>
<reference evidence="8 9" key="1">
    <citation type="submission" date="2016-10" db="EMBL/GenBank/DDBJ databases">
        <authorList>
            <person name="de Groot N.N."/>
        </authorList>
    </citation>
    <scope>NUCLEOTIDE SEQUENCE [LARGE SCALE GENOMIC DNA]</scope>
    <source>
        <strain evidence="8 9">DSM 19012</strain>
    </source>
</reference>